<gene>
    <name evidence="1" type="ORF">Acr_25g0001070</name>
</gene>
<sequence>MSFASFAWMRKQAMPPHQYTFPSPLKALPRSPNHNPFQFYAQILKFGLGFGRFVQSTCVWKTTTGNTTWRIGYPSQSIGFTISRDNWFWYQGIVSRFGPDVFEDAAGELTKLKQTATVKEYLEQFELLANKTQNLPESFFTSCFISGLKGEIKANVLMFRPTNTTKAIGLAKLQENSIEAIGKKTSRALKLGKI</sequence>
<dbReference type="EMBL" id="BJWL01000025">
    <property type="protein sequence ID" value="GFZ15698.1"/>
    <property type="molecule type" value="Genomic_DNA"/>
</dbReference>
<evidence type="ECO:0000313" key="2">
    <source>
        <dbReference type="Proteomes" id="UP000585474"/>
    </source>
</evidence>
<dbReference type="OrthoDB" id="1749531at2759"/>
<dbReference type="Proteomes" id="UP000585474">
    <property type="component" value="Unassembled WGS sequence"/>
</dbReference>
<protein>
    <recommendedName>
        <fullName evidence="3">Retrotransposon gag domain-containing protein</fullName>
    </recommendedName>
</protein>
<name>A0A7J0GY94_9ERIC</name>
<dbReference type="AlphaFoldDB" id="A0A7J0GY94"/>
<keyword evidence="2" id="KW-1185">Reference proteome</keyword>
<evidence type="ECO:0008006" key="3">
    <source>
        <dbReference type="Google" id="ProtNLM"/>
    </source>
</evidence>
<organism evidence="1 2">
    <name type="scientific">Actinidia rufa</name>
    <dbReference type="NCBI Taxonomy" id="165716"/>
    <lineage>
        <taxon>Eukaryota</taxon>
        <taxon>Viridiplantae</taxon>
        <taxon>Streptophyta</taxon>
        <taxon>Embryophyta</taxon>
        <taxon>Tracheophyta</taxon>
        <taxon>Spermatophyta</taxon>
        <taxon>Magnoliopsida</taxon>
        <taxon>eudicotyledons</taxon>
        <taxon>Gunneridae</taxon>
        <taxon>Pentapetalae</taxon>
        <taxon>asterids</taxon>
        <taxon>Ericales</taxon>
        <taxon>Actinidiaceae</taxon>
        <taxon>Actinidia</taxon>
    </lineage>
</organism>
<reference evidence="1 2" key="1">
    <citation type="submission" date="2019-07" db="EMBL/GenBank/DDBJ databases">
        <title>De Novo Assembly of kiwifruit Actinidia rufa.</title>
        <authorList>
            <person name="Sugita-Konishi S."/>
            <person name="Sato K."/>
            <person name="Mori E."/>
            <person name="Abe Y."/>
            <person name="Kisaki G."/>
            <person name="Hamano K."/>
            <person name="Suezawa K."/>
            <person name="Otani M."/>
            <person name="Fukuda T."/>
            <person name="Manabe T."/>
            <person name="Gomi K."/>
            <person name="Tabuchi M."/>
            <person name="Akimitsu K."/>
            <person name="Kataoka I."/>
        </authorList>
    </citation>
    <scope>NUCLEOTIDE SEQUENCE [LARGE SCALE GENOMIC DNA]</scope>
    <source>
        <strain evidence="2">cv. Fuchu</strain>
    </source>
</reference>
<evidence type="ECO:0000313" key="1">
    <source>
        <dbReference type="EMBL" id="GFZ15698.1"/>
    </source>
</evidence>
<comment type="caution">
    <text evidence="1">The sequence shown here is derived from an EMBL/GenBank/DDBJ whole genome shotgun (WGS) entry which is preliminary data.</text>
</comment>
<proteinExistence type="predicted"/>
<accession>A0A7J0GY94</accession>